<dbReference type="InterPro" id="IPR046025">
    <property type="entry name" value="DUF5983"/>
</dbReference>
<evidence type="ECO:0000313" key="2">
    <source>
        <dbReference type="EMBL" id="EQB04019.1"/>
    </source>
</evidence>
<keyword evidence="3" id="KW-1185">Reference proteome</keyword>
<evidence type="ECO:0000313" key="3">
    <source>
        <dbReference type="Proteomes" id="UP000015524"/>
    </source>
</evidence>
<feature type="domain" description="DUF5983" evidence="1">
    <location>
        <begin position="142"/>
        <end position="231"/>
    </location>
</feature>
<dbReference type="RefSeq" id="WP_021243925.1">
    <property type="nucleotide sequence ID" value="NZ_ATIB01000036.1"/>
</dbReference>
<dbReference type="eggNOG" id="ENOG5033JQU">
    <property type="taxonomic scope" value="Bacteria"/>
</dbReference>
<accession>T0I2Z8</accession>
<gene>
    <name evidence="2" type="ORF">L485_04860</name>
</gene>
<dbReference type="PATRIC" id="fig|1114964.3.peg.936"/>
<evidence type="ECO:0000259" key="1">
    <source>
        <dbReference type="Pfam" id="PF19419"/>
    </source>
</evidence>
<protein>
    <recommendedName>
        <fullName evidence="1">DUF5983 domain-containing protein</fullName>
    </recommendedName>
</protein>
<reference evidence="2 3" key="1">
    <citation type="journal article" date="2013" name="Genome Announc.">
        <title>Draft Genome Sequence of a Hexachlorocyclohexane-Degrading Bacterium, Sphingobium baderi Strain LL03T.</title>
        <authorList>
            <person name="Kaur J."/>
            <person name="Verma H."/>
            <person name="Tripathi C."/>
            <person name="Khurana J.P."/>
            <person name="Lal R."/>
        </authorList>
    </citation>
    <scope>NUCLEOTIDE SEQUENCE [LARGE SCALE GENOMIC DNA]</scope>
    <source>
        <strain evidence="2 3">LL03</strain>
    </source>
</reference>
<dbReference type="Proteomes" id="UP000015524">
    <property type="component" value="Unassembled WGS sequence"/>
</dbReference>
<dbReference type="EMBL" id="ATIB01000036">
    <property type="protein sequence ID" value="EQB04019.1"/>
    <property type="molecule type" value="Genomic_DNA"/>
</dbReference>
<sequence>MTYHTLTAHRALLERARVALATDCEVPADRAEIIADLDAAIERIDRTPVPWSIPVYLATIGHGHGTTVLAAVSRKGLMNQVAVFCRAQWGEINDSRDPTRIEDAIVVRDYFNLHPEDQLLSRMEWIDPDLGYDPERLEIGNYIALSSSHVSWTTTLTIDEWMTCEPSDRPVSIADTHYGWVICATPSSFGVRSAIPGDLLAVLTFAREQGCDYLILDRDASATDRLPSFEW</sequence>
<name>T0I2Z8_9SPHN</name>
<dbReference type="AlphaFoldDB" id="T0I2Z8"/>
<proteinExistence type="predicted"/>
<organism evidence="2 3">
    <name type="scientific">Sphingobium baderi LL03</name>
    <dbReference type="NCBI Taxonomy" id="1114964"/>
    <lineage>
        <taxon>Bacteria</taxon>
        <taxon>Pseudomonadati</taxon>
        <taxon>Pseudomonadota</taxon>
        <taxon>Alphaproteobacteria</taxon>
        <taxon>Sphingomonadales</taxon>
        <taxon>Sphingomonadaceae</taxon>
        <taxon>Sphingobium</taxon>
    </lineage>
</organism>
<dbReference type="OrthoDB" id="7274689at2"/>
<dbReference type="Pfam" id="PF19419">
    <property type="entry name" value="DUF5983"/>
    <property type="match status" value="1"/>
</dbReference>
<comment type="caution">
    <text evidence="2">The sequence shown here is derived from an EMBL/GenBank/DDBJ whole genome shotgun (WGS) entry which is preliminary data.</text>
</comment>